<evidence type="ECO:0000313" key="2">
    <source>
        <dbReference type="EMBL" id="WCL54062.1"/>
    </source>
</evidence>
<accession>A0AAF0BLE5</accession>
<gene>
    <name evidence="2" type="ORF">PH603_16105</name>
</gene>
<name>A0AAF0BLE5_9PROT</name>
<protein>
    <submittedName>
        <fullName evidence="2">Uncharacterized protein</fullName>
    </submittedName>
</protein>
<dbReference type="RefSeq" id="WP_289503781.1">
    <property type="nucleotide sequence ID" value="NZ_CP116805.1"/>
</dbReference>
<sequence>MPEIGKSHPDNNVSKIDMDRARGRLLSMILMFTISFIVLCVRTISLSIGDVFDPVERISSGSSSGTEKVYIAFVIFVFCTLALFIPTEVRKRSAVPKIKNVDLATHFSGELRARLNVNKRNILIIFITVLAANFSTQKQEGQLVMQFGAYALPATFFYFGFSLSSFWLSVTHNHVTGQLQDIFGVDGTKASLEKTFGNKISAAIDYWIPNLVGIVSVIISGVLVMAS</sequence>
<keyword evidence="1" id="KW-0812">Transmembrane</keyword>
<dbReference type="AlphaFoldDB" id="A0AAF0BLE5"/>
<feature type="transmembrane region" description="Helical" evidence="1">
    <location>
        <begin position="25"/>
        <end position="49"/>
    </location>
</feature>
<reference evidence="2" key="1">
    <citation type="submission" date="2023-01" db="EMBL/GenBank/DDBJ databases">
        <title>The genome sequence of Kordiimonadaceae bacterium 6D33.</title>
        <authorList>
            <person name="Liu Y."/>
        </authorList>
    </citation>
    <scope>NUCLEOTIDE SEQUENCE</scope>
    <source>
        <strain evidence="2">6D33</strain>
    </source>
</reference>
<proteinExistence type="predicted"/>
<evidence type="ECO:0000313" key="3">
    <source>
        <dbReference type="Proteomes" id="UP001217500"/>
    </source>
</evidence>
<organism evidence="2 3">
    <name type="scientific">Gimibacter soli</name>
    <dbReference type="NCBI Taxonomy" id="3024400"/>
    <lineage>
        <taxon>Bacteria</taxon>
        <taxon>Pseudomonadati</taxon>
        <taxon>Pseudomonadota</taxon>
        <taxon>Alphaproteobacteria</taxon>
        <taxon>Kordiimonadales</taxon>
        <taxon>Temperatibacteraceae</taxon>
        <taxon>Gimibacter</taxon>
    </lineage>
</organism>
<feature type="transmembrane region" description="Helical" evidence="1">
    <location>
        <begin position="206"/>
        <end position="226"/>
    </location>
</feature>
<dbReference type="KEGG" id="gso:PH603_16105"/>
<keyword evidence="1" id="KW-1133">Transmembrane helix</keyword>
<keyword evidence="3" id="KW-1185">Reference proteome</keyword>
<evidence type="ECO:0000256" key="1">
    <source>
        <dbReference type="SAM" id="Phobius"/>
    </source>
</evidence>
<keyword evidence="1" id="KW-0472">Membrane</keyword>
<dbReference type="Proteomes" id="UP001217500">
    <property type="component" value="Chromosome"/>
</dbReference>
<feature type="transmembrane region" description="Helical" evidence="1">
    <location>
        <begin position="147"/>
        <end position="168"/>
    </location>
</feature>
<feature type="transmembrane region" description="Helical" evidence="1">
    <location>
        <begin position="69"/>
        <end position="89"/>
    </location>
</feature>
<dbReference type="EMBL" id="CP116805">
    <property type="protein sequence ID" value="WCL54062.1"/>
    <property type="molecule type" value="Genomic_DNA"/>
</dbReference>